<keyword evidence="4" id="KW-1185">Reference proteome</keyword>
<dbReference type="InterPro" id="IPR050942">
    <property type="entry name" value="F-box_BR-signaling"/>
</dbReference>
<dbReference type="PANTHER" id="PTHR44259">
    <property type="entry name" value="OS07G0183000 PROTEIN-RELATED"/>
    <property type="match status" value="1"/>
</dbReference>
<feature type="region of interest" description="Disordered" evidence="1">
    <location>
        <begin position="1"/>
        <end position="24"/>
    </location>
</feature>
<dbReference type="Proteomes" id="UP001454036">
    <property type="component" value="Unassembled WGS sequence"/>
</dbReference>
<comment type="caution">
    <text evidence="3">The sequence shown here is derived from an EMBL/GenBank/DDBJ whole genome shotgun (WGS) entry which is preliminary data.</text>
</comment>
<evidence type="ECO:0000256" key="1">
    <source>
        <dbReference type="SAM" id="MobiDB-lite"/>
    </source>
</evidence>
<dbReference type="EMBL" id="BAABME010016046">
    <property type="protein sequence ID" value="GAA0144203.1"/>
    <property type="molecule type" value="Genomic_DNA"/>
</dbReference>
<gene>
    <name evidence="3" type="ORF">LIER_35889</name>
</gene>
<sequence length="208" mass="23258">MESGNPGFATSHHLPKQRKGCREISPSSEYSDLCALPFEMLRKLIWLVGFFNRKGEKVQTNYYNPLLGKEITDLPTKRIKTGFAGGRPDNFVLKVISSVDPSVSPNDFYVGATYEDQHELALLRFGEKSWRYIQEYPSMYAVYKVILPNQASNNNTGQVELEKATSLGGDALFIGDNHSMAIPAMKCPPGRKPDTIYFSSDPACVEHT</sequence>
<accession>A0AAV3NYY8</accession>
<dbReference type="AlphaFoldDB" id="A0AAV3NYY8"/>
<evidence type="ECO:0000259" key="2">
    <source>
        <dbReference type="Pfam" id="PF03478"/>
    </source>
</evidence>
<dbReference type="InterPro" id="IPR005174">
    <property type="entry name" value="KIB1-4_b-propeller"/>
</dbReference>
<dbReference type="PANTHER" id="PTHR44259:SF93">
    <property type="entry name" value="PROTEIN, PUTATIVE (DUF295)-RELATED"/>
    <property type="match status" value="1"/>
</dbReference>
<proteinExistence type="predicted"/>
<protein>
    <recommendedName>
        <fullName evidence="2">KIB1-4 beta-propeller domain-containing protein</fullName>
    </recommendedName>
</protein>
<evidence type="ECO:0000313" key="3">
    <source>
        <dbReference type="EMBL" id="GAA0144203.1"/>
    </source>
</evidence>
<organism evidence="3 4">
    <name type="scientific">Lithospermum erythrorhizon</name>
    <name type="common">Purple gromwell</name>
    <name type="synonym">Lithospermum officinale var. erythrorhizon</name>
    <dbReference type="NCBI Taxonomy" id="34254"/>
    <lineage>
        <taxon>Eukaryota</taxon>
        <taxon>Viridiplantae</taxon>
        <taxon>Streptophyta</taxon>
        <taxon>Embryophyta</taxon>
        <taxon>Tracheophyta</taxon>
        <taxon>Spermatophyta</taxon>
        <taxon>Magnoliopsida</taxon>
        <taxon>eudicotyledons</taxon>
        <taxon>Gunneridae</taxon>
        <taxon>Pentapetalae</taxon>
        <taxon>asterids</taxon>
        <taxon>lamiids</taxon>
        <taxon>Boraginales</taxon>
        <taxon>Boraginaceae</taxon>
        <taxon>Boraginoideae</taxon>
        <taxon>Lithospermeae</taxon>
        <taxon>Lithospermum</taxon>
    </lineage>
</organism>
<reference evidence="3 4" key="1">
    <citation type="submission" date="2024-01" db="EMBL/GenBank/DDBJ databases">
        <title>The complete chloroplast genome sequence of Lithospermum erythrorhizon: insights into the phylogenetic relationship among Boraginaceae species and the maternal lineages of purple gromwells.</title>
        <authorList>
            <person name="Okada T."/>
            <person name="Watanabe K."/>
        </authorList>
    </citation>
    <scope>NUCLEOTIDE SEQUENCE [LARGE SCALE GENOMIC DNA]</scope>
</reference>
<feature type="domain" description="KIB1-4 beta-propeller" evidence="2">
    <location>
        <begin position="142"/>
        <end position="201"/>
    </location>
</feature>
<name>A0AAV3NYY8_LITER</name>
<dbReference type="Pfam" id="PF03478">
    <property type="entry name" value="Beta-prop_KIB1-4"/>
    <property type="match status" value="1"/>
</dbReference>
<evidence type="ECO:0000313" key="4">
    <source>
        <dbReference type="Proteomes" id="UP001454036"/>
    </source>
</evidence>